<dbReference type="Gene3D" id="3.40.960.10">
    <property type="entry name" value="VSR Endonuclease"/>
    <property type="match status" value="1"/>
</dbReference>
<name>A0A841NFD7_9FLAO</name>
<proteinExistence type="inferred from homology"/>
<evidence type="ECO:0000313" key="7">
    <source>
        <dbReference type="EMBL" id="MBB6372548.1"/>
    </source>
</evidence>
<dbReference type="SUPFAM" id="SSF52980">
    <property type="entry name" value="Restriction endonuclease-like"/>
    <property type="match status" value="1"/>
</dbReference>
<dbReference type="RefSeq" id="WP_184167069.1">
    <property type="nucleotide sequence ID" value="NZ_JACHLC010000007.1"/>
</dbReference>
<comment type="caution">
    <text evidence="7">The sequence shown here is derived from an EMBL/GenBank/DDBJ whole genome shotgun (WGS) entry which is preliminary data.</text>
</comment>
<dbReference type="GO" id="GO:0016787">
    <property type="term" value="F:hydrolase activity"/>
    <property type="evidence" value="ECO:0007669"/>
    <property type="project" value="UniProtKB-KW"/>
</dbReference>
<keyword evidence="4 7" id="KW-0378">Hydrolase</keyword>
<dbReference type="InterPro" id="IPR004603">
    <property type="entry name" value="DNA_mismatch_endonuc_vsr"/>
</dbReference>
<comment type="similarity">
    <text evidence="6">Belongs to the Vsr family.</text>
</comment>
<sequence length="173" mass="20679">MDIWNKEKRSDVMSKIRSTNTKPELMLRKFLFRKGMRYRINYKKLPGKPDIVFPKHKVIIFVNGCFWHGHENCKIAHLPKTNTDFWQNKINKNIERDNKNIQNNILLGWKVLVIWECEINKNNLENIYNRILDAISEDLEDKTFKITLYTENEESVSKVSEDIFKYNNKNSGL</sequence>
<reference evidence="7 8" key="1">
    <citation type="submission" date="2020-08" db="EMBL/GenBank/DDBJ databases">
        <title>Functional genomics of gut bacteria from endangered species of beetles.</title>
        <authorList>
            <person name="Carlos-Shanley C."/>
        </authorList>
    </citation>
    <scope>NUCLEOTIDE SEQUENCE [LARGE SCALE GENOMIC DNA]</scope>
    <source>
        <strain evidence="7 8">S00136</strain>
    </source>
</reference>
<dbReference type="GO" id="GO:0006298">
    <property type="term" value="P:mismatch repair"/>
    <property type="evidence" value="ECO:0007669"/>
    <property type="project" value="InterPro"/>
</dbReference>
<protein>
    <submittedName>
        <fullName evidence="7">DNA mismatch endonuclease (Patch repair protein)</fullName>
        <ecNumber evidence="7">3.1.-.-</ecNumber>
    </submittedName>
</protein>
<gene>
    <name evidence="7" type="ORF">HNP36_003666</name>
</gene>
<dbReference type="NCBIfam" id="TIGR00632">
    <property type="entry name" value="vsr"/>
    <property type="match status" value="1"/>
</dbReference>
<evidence type="ECO:0000256" key="6">
    <source>
        <dbReference type="ARBA" id="ARBA00029466"/>
    </source>
</evidence>
<keyword evidence="3" id="KW-0227">DNA damage</keyword>
<dbReference type="CDD" id="cd00221">
    <property type="entry name" value="Vsr"/>
    <property type="match status" value="1"/>
</dbReference>
<keyword evidence="5" id="KW-0234">DNA repair</keyword>
<keyword evidence="1" id="KW-0540">Nuclease</keyword>
<evidence type="ECO:0000256" key="5">
    <source>
        <dbReference type="ARBA" id="ARBA00023204"/>
    </source>
</evidence>
<dbReference type="AlphaFoldDB" id="A0A841NFD7"/>
<evidence type="ECO:0000256" key="3">
    <source>
        <dbReference type="ARBA" id="ARBA00022763"/>
    </source>
</evidence>
<dbReference type="EMBL" id="JACHLC010000007">
    <property type="protein sequence ID" value="MBB6372548.1"/>
    <property type="molecule type" value="Genomic_DNA"/>
</dbReference>
<dbReference type="EC" id="3.1.-.-" evidence="7"/>
<organism evidence="7 8">
    <name type="scientific">Chryseobacterium shigense</name>
    <dbReference type="NCBI Taxonomy" id="297244"/>
    <lineage>
        <taxon>Bacteria</taxon>
        <taxon>Pseudomonadati</taxon>
        <taxon>Bacteroidota</taxon>
        <taxon>Flavobacteriia</taxon>
        <taxon>Flavobacteriales</taxon>
        <taxon>Weeksellaceae</taxon>
        <taxon>Chryseobacterium group</taxon>
        <taxon>Chryseobacterium</taxon>
    </lineage>
</organism>
<dbReference type="InterPro" id="IPR011335">
    <property type="entry name" value="Restrct_endonuc-II-like"/>
</dbReference>
<dbReference type="Pfam" id="PF03852">
    <property type="entry name" value="Vsr"/>
    <property type="match status" value="1"/>
</dbReference>
<accession>A0A841NFD7</accession>
<dbReference type="Proteomes" id="UP000589738">
    <property type="component" value="Unassembled WGS sequence"/>
</dbReference>
<evidence type="ECO:0000313" key="8">
    <source>
        <dbReference type="Proteomes" id="UP000589738"/>
    </source>
</evidence>
<evidence type="ECO:0000256" key="2">
    <source>
        <dbReference type="ARBA" id="ARBA00022759"/>
    </source>
</evidence>
<evidence type="ECO:0000256" key="1">
    <source>
        <dbReference type="ARBA" id="ARBA00022722"/>
    </source>
</evidence>
<keyword evidence="8" id="KW-1185">Reference proteome</keyword>
<keyword evidence="2 7" id="KW-0255">Endonuclease</keyword>
<dbReference type="GO" id="GO:0004519">
    <property type="term" value="F:endonuclease activity"/>
    <property type="evidence" value="ECO:0007669"/>
    <property type="project" value="UniProtKB-KW"/>
</dbReference>
<evidence type="ECO:0000256" key="4">
    <source>
        <dbReference type="ARBA" id="ARBA00022801"/>
    </source>
</evidence>